<accession>A0A3D8K1C1</accession>
<sequence length="41" mass="4297">MDDVTRPVDVRWSVHEYLGAFAAHAAGGHVTNSTSSGNSVP</sequence>
<dbReference type="Proteomes" id="UP000256838">
    <property type="component" value="Unassembled WGS sequence"/>
</dbReference>
<dbReference type="AlphaFoldDB" id="A0A3D8K1C1"/>
<dbReference type="InterPro" id="IPR011493">
    <property type="entry name" value="GLUG"/>
</dbReference>
<evidence type="ECO:0000313" key="3">
    <source>
        <dbReference type="Proteomes" id="UP000256838"/>
    </source>
</evidence>
<comment type="caution">
    <text evidence="2">The sequence shown here is derived from an EMBL/GenBank/DDBJ whole genome shotgun (WGS) entry which is preliminary data.</text>
</comment>
<evidence type="ECO:0000259" key="1">
    <source>
        <dbReference type="Pfam" id="PF07581"/>
    </source>
</evidence>
<name>A0A3D8K1C1_9BURK</name>
<gene>
    <name evidence="2" type="ORF">DWV00_12285</name>
</gene>
<dbReference type="Pfam" id="PF07581">
    <property type="entry name" value="Glug"/>
    <property type="match status" value="1"/>
</dbReference>
<evidence type="ECO:0000313" key="2">
    <source>
        <dbReference type="EMBL" id="RDU99098.1"/>
    </source>
</evidence>
<protein>
    <recommendedName>
        <fullName evidence="1">GLUG domain-containing protein</fullName>
    </recommendedName>
</protein>
<organism evidence="2 3">
    <name type="scientific">Trinickia dinghuensis</name>
    <dbReference type="NCBI Taxonomy" id="2291023"/>
    <lineage>
        <taxon>Bacteria</taxon>
        <taxon>Pseudomonadati</taxon>
        <taxon>Pseudomonadota</taxon>
        <taxon>Betaproteobacteria</taxon>
        <taxon>Burkholderiales</taxon>
        <taxon>Burkholderiaceae</taxon>
        <taxon>Trinickia</taxon>
    </lineage>
</organism>
<keyword evidence="3" id="KW-1185">Reference proteome</keyword>
<dbReference type="EMBL" id="QRGA01000006">
    <property type="protein sequence ID" value="RDU99098.1"/>
    <property type="molecule type" value="Genomic_DNA"/>
</dbReference>
<feature type="domain" description="GLUG" evidence="1">
    <location>
        <begin position="16"/>
        <end position="39"/>
    </location>
</feature>
<proteinExistence type="predicted"/>
<reference evidence="2 3" key="1">
    <citation type="submission" date="2018-08" db="EMBL/GenBank/DDBJ databases">
        <title>Paraburkholderia sp. DHOM06 isolated from forest soil.</title>
        <authorList>
            <person name="Gao Z.-H."/>
            <person name="Qiu L.-H."/>
        </authorList>
    </citation>
    <scope>NUCLEOTIDE SEQUENCE [LARGE SCALE GENOMIC DNA]</scope>
    <source>
        <strain evidence="2 3">DHOM06</strain>
    </source>
</reference>